<organism evidence="11 12">
    <name type="scientific">Pararobbsia alpina</name>
    <dbReference type="NCBI Taxonomy" id="621374"/>
    <lineage>
        <taxon>Bacteria</taxon>
        <taxon>Pseudomonadati</taxon>
        <taxon>Pseudomonadota</taxon>
        <taxon>Betaproteobacteria</taxon>
        <taxon>Burkholderiales</taxon>
        <taxon>Burkholderiaceae</taxon>
        <taxon>Pararobbsia</taxon>
    </lineage>
</organism>
<evidence type="ECO:0000259" key="10">
    <source>
        <dbReference type="Pfam" id="PF22638"/>
    </source>
</evidence>
<keyword evidence="6" id="KW-0975">Bacterial flagellum</keyword>
<dbReference type="GO" id="GO:0009424">
    <property type="term" value="C:bacterial-type flagellum hook"/>
    <property type="evidence" value="ECO:0007669"/>
    <property type="project" value="InterPro"/>
</dbReference>
<evidence type="ECO:0000259" key="8">
    <source>
        <dbReference type="Pfam" id="PF06429"/>
    </source>
</evidence>
<dbReference type="PANTHER" id="PTHR30033:SF1">
    <property type="entry name" value="FLAGELLAR HOOK-ASSOCIATED PROTEIN 1"/>
    <property type="match status" value="1"/>
</dbReference>
<comment type="subcellular location">
    <subcellularLocation>
        <location evidence="1">Bacterial flagellum</location>
    </subcellularLocation>
    <subcellularLocation>
        <location evidence="2">Secreted</location>
    </subcellularLocation>
</comment>
<accession>A0A6S7CE72</accession>
<protein>
    <recommendedName>
        <fullName evidence="4">Flagellar hook-associated protein 1</fullName>
    </recommendedName>
</protein>
<feature type="domain" description="Flagellar basal-body/hook protein C-terminal" evidence="8">
    <location>
        <begin position="624"/>
        <end position="661"/>
    </location>
</feature>
<feature type="domain" description="Flagellar hook-associated protein FlgK helical" evidence="10">
    <location>
        <begin position="95"/>
        <end position="332"/>
    </location>
</feature>
<proteinExistence type="inferred from homology"/>
<gene>
    <name evidence="11" type="ORF">LMG28138_00505</name>
</gene>
<evidence type="ECO:0000256" key="6">
    <source>
        <dbReference type="ARBA" id="ARBA00023143"/>
    </source>
</evidence>
<dbReference type="InterPro" id="IPR049119">
    <property type="entry name" value="FlgK_D2-like"/>
</dbReference>
<keyword evidence="5" id="KW-0964">Secreted</keyword>
<evidence type="ECO:0000313" key="12">
    <source>
        <dbReference type="Proteomes" id="UP000494115"/>
    </source>
</evidence>
<dbReference type="Pfam" id="PF00460">
    <property type="entry name" value="Flg_bb_rod"/>
    <property type="match status" value="1"/>
</dbReference>
<dbReference type="GO" id="GO:0005576">
    <property type="term" value="C:extracellular region"/>
    <property type="evidence" value="ECO:0007669"/>
    <property type="project" value="UniProtKB-SubCell"/>
</dbReference>
<dbReference type="InterPro" id="IPR001444">
    <property type="entry name" value="Flag_bb_rod_N"/>
</dbReference>
<dbReference type="EMBL" id="CADIKM010000002">
    <property type="protein sequence ID" value="CAB3778539.1"/>
    <property type="molecule type" value="Genomic_DNA"/>
</dbReference>
<dbReference type="Pfam" id="PF22638">
    <property type="entry name" value="FlgK_D1"/>
    <property type="match status" value="1"/>
</dbReference>
<dbReference type="Pfam" id="PF21158">
    <property type="entry name" value="flgK_1st_1"/>
    <property type="match status" value="1"/>
</dbReference>
<reference evidence="11 12" key="1">
    <citation type="submission" date="2020-04" db="EMBL/GenBank/DDBJ databases">
        <authorList>
            <person name="De Canck E."/>
        </authorList>
    </citation>
    <scope>NUCLEOTIDE SEQUENCE [LARGE SCALE GENOMIC DNA]</scope>
    <source>
        <strain evidence="11 12">LMG 28138</strain>
    </source>
</reference>
<keyword evidence="12" id="KW-1185">Reference proteome</keyword>
<evidence type="ECO:0000259" key="9">
    <source>
        <dbReference type="Pfam" id="PF21158"/>
    </source>
</evidence>
<evidence type="ECO:0000256" key="4">
    <source>
        <dbReference type="ARBA" id="ARBA00016244"/>
    </source>
</evidence>
<dbReference type="AlphaFoldDB" id="A0A6S7CE72"/>
<dbReference type="Proteomes" id="UP000494115">
    <property type="component" value="Unassembled WGS sequence"/>
</dbReference>
<dbReference type="SUPFAM" id="SSF64518">
    <property type="entry name" value="Phase 1 flagellin"/>
    <property type="match status" value="2"/>
</dbReference>
<evidence type="ECO:0000256" key="5">
    <source>
        <dbReference type="ARBA" id="ARBA00022525"/>
    </source>
</evidence>
<dbReference type="GO" id="GO:0005198">
    <property type="term" value="F:structural molecule activity"/>
    <property type="evidence" value="ECO:0007669"/>
    <property type="project" value="InterPro"/>
</dbReference>
<evidence type="ECO:0000259" key="7">
    <source>
        <dbReference type="Pfam" id="PF00460"/>
    </source>
</evidence>
<dbReference type="GO" id="GO:0044780">
    <property type="term" value="P:bacterial-type flagellum assembly"/>
    <property type="evidence" value="ECO:0007669"/>
    <property type="project" value="InterPro"/>
</dbReference>
<comment type="similarity">
    <text evidence="3">Belongs to the flagella basal body rod proteins family.</text>
</comment>
<dbReference type="PRINTS" id="PR01005">
    <property type="entry name" value="FLGHOOKAP1"/>
</dbReference>
<sequence length="665" mass="66618">MGQSLIDIGLSGLNAAQYGLSTTSNNISNASTPGYTREVTEYAEVNGQDTGSGFLGRGVSVTTVARQYSQYLTQQLNQATAQGGTLTSYNAQAESLSTIVGDPTAGLTTQLTTLYTGLQTVSSDASDPASRAAALGNMQSLVSQFNTLTSQFNSVSAGVNTQLQGAVTSVNQLASQIASLNGQILTQQNTTGDAPNQLLDQRDAAVASLSQLIGATTTTNTNGSINVSIGNGQSLVNGNVSYQLATVPSATDPSELTIAYAVTGAGGTTTNIPIAESNLSGGTLGGLLQFRSQILDPQQRALGNIATTIGTTMNAQNEAGVTLTGAAGGPLFNVSQPVITPATTNTGTGSLSATFGGPTLSQLTGDDYTLSYDGTNFSLQDNTTGGAPVPVTFDANGQANIDGMTLSMSSLAGVQAGDSFQINADTRQAGTTMTMATTDPSAIAAGSPSASATAGSANTGTGAITVNPPPGTDYQGALLTGNVTATYSDATPPPTLTFVQGTAGDPTPSVTVTTAGVTTTYPPGTPVPYTAGMTMTVGGVSMTLSGTPVNGDTFSLVANNGSGDNTNVLAMAALMNANTMGNTTFSGAYSSFVGAIGNAAQTSSTASAAQTTLIAQVTAAQQSVSGVNLDEEATNLLTYEQMYQANSKVIQAAGTIFDSIIGITT</sequence>
<dbReference type="InterPro" id="IPR002371">
    <property type="entry name" value="FlgK"/>
</dbReference>
<feature type="domain" description="Flagellar hook-associated protein 1 D2-like" evidence="9">
    <location>
        <begin position="343"/>
        <end position="423"/>
    </location>
</feature>
<dbReference type="InterPro" id="IPR019776">
    <property type="entry name" value="Flagellar_basal_body_rod_CS"/>
</dbReference>
<dbReference type="RefSeq" id="WP_175103068.1">
    <property type="nucleotide sequence ID" value="NZ_CADIKM010000002.1"/>
</dbReference>
<evidence type="ECO:0000256" key="2">
    <source>
        <dbReference type="ARBA" id="ARBA00004613"/>
    </source>
</evidence>
<feature type="domain" description="Flagellar basal body rod protein N-terminal" evidence="7">
    <location>
        <begin position="6"/>
        <end position="36"/>
    </location>
</feature>
<name>A0A6S7CE72_9BURK</name>
<dbReference type="InterPro" id="IPR010930">
    <property type="entry name" value="Flg_bb/hook_C_dom"/>
</dbReference>
<dbReference type="Pfam" id="PF06429">
    <property type="entry name" value="Flg_bbr_C"/>
    <property type="match status" value="1"/>
</dbReference>
<dbReference type="PROSITE" id="PS00588">
    <property type="entry name" value="FLAGELLA_BB_ROD"/>
    <property type="match status" value="1"/>
</dbReference>
<evidence type="ECO:0000256" key="3">
    <source>
        <dbReference type="ARBA" id="ARBA00009677"/>
    </source>
</evidence>
<dbReference type="InterPro" id="IPR053927">
    <property type="entry name" value="FlgK_helical"/>
</dbReference>
<evidence type="ECO:0000313" key="11">
    <source>
        <dbReference type="EMBL" id="CAB3778539.1"/>
    </source>
</evidence>
<dbReference type="NCBIfam" id="TIGR02492">
    <property type="entry name" value="flgK_ends"/>
    <property type="match status" value="1"/>
</dbReference>
<evidence type="ECO:0000256" key="1">
    <source>
        <dbReference type="ARBA" id="ARBA00004365"/>
    </source>
</evidence>
<dbReference type="PANTHER" id="PTHR30033">
    <property type="entry name" value="FLAGELLAR HOOK-ASSOCIATED PROTEIN 1"/>
    <property type="match status" value="1"/>
</dbReference>